<dbReference type="Gene3D" id="3.40.50.720">
    <property type="entry name" value="NAD(P)-binding Rossmann-like Domain"/>
    <property type="match status" value="1"/>
</dbReference>
<dbReference type="InterPro" id="IPR036291">
    <property type="entry name" value="NAD(P)-bd_dom_sf"/>
</dbReference>
<dbReference type="PRINTS" id="PR00080">
    <property type="entry name" value="SDRFAMILY"/>
</dbReference>
<accession>A0A1H8HRW5</accession>
<protein>
    <submittedName>
        <fullName evidence="4">NAD(P)-dependent dehydrogenase, short-chain alcohol dehydrogenase family</fullName>
    </submittedName>
</protein>
<dbReference type="Proteomes" id="UP000198657">
    <property type="component" value="Unassembled WGS sequence"/>
</dbReference>
<dbReference type="GO" id="GO:0008670">
    <property type="term" value="F:2,4-dienoyl-CoA reductase (NADPH) activity"/>
    <property type="evidence" value="ECO:0007669"/>
    <property type="project" value="InterPro"/>
</dbReference>
<name>A0A1H8HRW5_9FLAO</name>
<proteinExistence type="inferred from homology"/>
<evidence type="ECO:0000256" key="1">
    <source>
        <dbReference type="ARBA" id="ARBA00006484"/>
    </source>
</evidence>
<dbReference type="STRING" id="604089.SAMN04487942_0299"/>
<evidence type="ECO:0000313" key="5">
    <source>
        <dbReference type="Proteomes" id="UP000198657"/>
    </source>
</evidence>
<organism evidence="4 5">
    <name type="scientific">Flavobacterium sinopsychrotolerans</name>
    <dbReference type="NCBI Taxonomy" id="604089"/>
    <lineage>
        <taxon>Bacteria</taxon>
        <taxon>Pseudomonadati</taxon>
        <taxon>Bacteroidota</taxon>
        <taxon>Flavobacteriia</taxon>
        <taxon>Flavobacteriales</taxon>
        <taxon>Flavobacteriaceae</taxon>
        <taxon>Flavobacterium</taxon>
    </lineage>
</organism>
<dbReference type="CDD" id="cd05369">
    <property type="entry name" value="TER_DECR_SDR_a"/>
    <property type="match status" value="1"/>
</dbReference>
<dbReference type="AlphaFoldDB" id="A0A1H8HRW5"/>
<dbReference type="InterPro" id="IPR045017">
    <property type="entry name" value="DECR2-like"/>
</dbReference>
<keyword evidence="3" id="KW-0560">Oxidoreductase</keyword>
<dbReference type="PANTHER" id="PTHR43296">
    <property type="entry name" value="PEROXISOMAL 2,4-DIENOYL-COA REDUCTASE"/>
    <property type="match status" value="1"/>
</dbReference>
<keyword evidence="5" id="KW-1185">Reference proteome</keyword>
<reference evidence="5" key="1">
    <citation type="submission" date="2016-10" db="EMBL/GenBank/DDBJ databases">
        <authorList>
            <person name="Varghese N."/>
            <person name="Submissions S."/>
        </authorList>
    </citation>
    <scope>NUCLEOTIDE SEQUENCE [LARGE SCALE GENOMIC DNA]</scope>
    <source>
        <strain evidence="5">CGMCC 1.8704</strain>
    </source>
</reference>
<sequence length="293" mass="31924">MSYTDKMLRDDALKGKVIVVTGGGSGLGKAMTKYFLELGAQVAITSRDLEKLKNTAVELETETGGTCLPIQCDVRHYEEVENMLQEVLKAFGKVDVLLNNAAGNFISPTERLSANAFDTVIDIVLKGSKNCTLAFGKHWIDTKQKSSTILNIVTTYAWTGSAYVVPSATAKAGVLAMTRSLAVEWAKYGIRSNAIAPGPFPTKGAWDRLLPGDLAEKFDMAKKVPLKRVGDHQELANLAAYLVSDFSAYINGDVITIDGGEWLKGAGQFNLLEAIPEELWDQLEMMIKAKKNK</sequence>
<keyword evidence="2" id="KW-0521">NADP</keyword>
<dbReference type="GO" id="GO:0009062">
    <property type="term" value="P:fatty acid catabolic process"/>
    <property type="evidence" value="ECO:0007669"/>
    <property type="project" value="InterPro"/>
</dbReference>
<evidence type="ECO:0000256" key="3">
    <source>
        <dbReference type="ARBA" id="ARBA00023002"/>
    </source>
</evidence>
<dbReference type="PRINTS" id="PR00081">
    <property type="entry name" value="GDHRDH"/>
</dbReference>
<dbReference type="EMBL" id="FODN01000001">
    <property type="protein sequence ID" value="SEN58834.1"/>
    <property type="molecule type" value="Genomic_DNA"/>
</dbReference>
<dbReference type="FunFam" id="3.40.50.720:FF:000084">
    <property type="entry name" value="Short-chain dehydrogenase reductase"/>
    <property type="match status" value="1"/>
</dbReference>
<dbReference type="PANTHER" id="PTHR43296:SF2">
    <property type="entry name" value="PEROXISOMAL 2,4-DIENOYL-COA REDUCTASE [(3E)-ENOYL-COA-PRODUCING]"/>
    <property type="match status" value="1"/>
</dbReference>
<comment type="similarity">
    <text evidence="1">Belongs to the short-chain dehydrogenases/reductases (SDR) family.</text>
</comment>
<dbReference type="RefSeq" id="WP_167543006.1">
    <property type="nucleotide sequence ID" value="NZ_CBCSFM010000001.1"/>
</dbReference>
<evidence type="ECO:0000313" key="4">
    <source>
        <dbReference type="EMBL" id="SEN58834.1"/>
    </source>
</evidence>
<evidence type="ECO:0000256" key="2">
    <source>
        <dbReference type="ARBA" id="ARBA00022857"/>
    </source>
</evidence>
<dbReference type="SUPFAM" id="SSF51735">
    <property type="entry name" value="NAD(P)-binding Rossmann-fold domains"/>
    <property type="match status" value="1"/>
</dbReference>
<dbReference type="InterPro" id="IPR002347">
    <property type="entry name" value="SDR_fam"/>
</dbReference>
<dbReference type="Pfam" id="PF13561">
    <property type="entry name" value="adh_short_C2"/>
    <property type="match status" value="1"/>
</dbReference>
<gene>
    <name evidence="4" type="ORF">SAMN04487942_0299</name>
</gene>